<proteinExistence type="predicted"/>
<dbReference type="EMBL" id="CP017704">
    <property type="protein sequence ID" value="ASS96934.1"/>
    <property type="molecule type" value="Genomic_DNA"/>
</dbReference>
<dbReference type="RefSeq" id="WP_063233692.1">
    <property type="nucleotide sequence ID" value="NZ_BCVO01000010.1"/>
</dbReference>
<dbReference type="InterPro" id="IPR046748">
    <property type="entry name" value="HipA_2"/>
</dbReference>
<feature type="domain" description="HipA-like kinase" evidence="1">
    <location>
        <begin position="23"/>
        <end position="242"/>
    </location>
</feature>
<dbReference type="OrthoDB" id="2939938at2"/>
<dbReference type="Pfam" id="PF20613">
    <property type="entry name" value="HipA_2"/>
    <property type="match status" value="1"/>
</dbReference>
<evidence type="ECO:0000259" key="1">
    <source>
        <dbReference type="Pfam" id="PF20613"/>
    </source>
</evidence>
<evidence type="ECO:0000313" key="2">
    <source>
        <dbReference type="EMBL" id="ASS96934.1"/>
    </source>
</evidence>
<dbReference type="GeneID" id="56476122"/>
<sequence length="262" mass="30631">MTKYPVQYVQTLRGGTAHVILFSDGKEYVVKWFDTKKGREKEVVNEYMIGKLAELLSLPVIPFDLVYIPEEFIKKTPELKSSKHNYSSGYQYGCVFIKNSTVFENVRENPPTKTDVKNRDMLAGITVFDQWVNNSDRGTMNVILENLSDGGYYVHMIDHGRVFPGRYQWSAQTLSETPVYNYHWPFYKWAFSLLDDQKELTSFIEKIVNLPNKSIYQVIESIPKEWNVSTKDRDALYQFLLEQKIKLPDIVDRIIQHHSNPK</sequence>
<gene>
    <name evidence="2" type="ORF">BS1321_25335</name>
</gene>
<accession>A0A223ENZ8</accession>
<dbReference type="Proteomes" id="UP000214618">
    <property type="component" value="Chromosome"/>
</dbReference>
<reference evidence="2 3" key="1">
    <citation type="submission" date="2016-10" db="EMBL/GenBank/DDBJ databases">
        <title>The whole genome sequencing and assembly of Bacillus simplex DSM 1321 strain.</title>
        <authorList>
            <person name="Park M.-K."/>
            <person name="Lee Y.-J."/>
            <person name="Yi H."/>
            <person name="Bahn Y.-S."/>
            <person name="Kim J.F."/>
            <person name="Lee D.-W."/>
        </authorList>
    </citation>
    <scope>NUCLEOTIDE SEQUENCE [LARGE SCALE GENOMIC DNA]</scope>
    <source>
        <strain evidence="2 3">DSM 1321</strain>
    </source>
</reference>
<organism evidence="2 3">
    <name type="scientific">Peribacillus simplex NBRC 15720 = DSM 1321</name>
    <dbReference type="NCBI Taxonomy" id="1349754"/>
    <lineage>
        <taxon>Bacteria</taxon>
        <taxon>Bacillati</taxon>
        <taxon>Bacillota</taxon>
        <taxon>Bacilli</taxon>
        <taxon>Bacillales</taxon>
        <taxon>Bacillaceae</taxon>
        <taxon>Peribacillus</taxon>
    </lineage>
</organism>
<protein>
    <recommendedName>
        <fullName evidence="1">HipA-like kinase domain-containing protein</fullName>
    </recommendedName>
</protein>
<evidence type="ECO:0000313" key="3">
    <source>
        <dbReference type="Proteomes" id="UP000214618"/>
    </source>
</evidence>
<dbReference type="AlphaFoldDB" id="A0A223ENZ8"/>
<name>A0A223ENZ8_9BACI</name>